<keyword evidence="3" id="KW-1185">Reference proteome</keyword>
<sequence length="130" mass="15004">MKMNDQSEKSISILLTELENFFGDITISIVTSTVLLMSMLQMLLLFLQQLRLSFQPKEHDSEISLSIDQRQCRLLSDLNSRSRDKVVMGAKWSKYTKTNTYGLNFSKVELSLSEVIQRGTDKVINRRVLQ</sequence>
<keyword evidence="1" id="KW-0472">Membrane</keyword>
<accession>A0A1B0AZR5</accession>
<keyword evidence="1" id="KW-1133">Transmembrane helix</keyword>
<feature type="transmembrane region" description="Helical" evidence="1">
    <location>
        <begin position="25"/>
        <end position="47"/>
    </location>
</feature>
<dbReference type="Proteomes" id="UP000092460">
    <property type="component" value="Unassembled WGS sequence"/>
</dbReference>
<evidence type="ECO:0000313" key="2">
    <source>
        <dbReference type="EnsemblMetazoa" id="GPPI014078-PA"/>
    </source>
</evidence>
<dbReference type="AlphaFoldDB" id="A0A1B0AZR5"/>
<keyword evidence="1" id="KW-0812">Transmembrane</keyword>
<evidence type="ECO:0000313" key="3">
    <source>
        <dbReference type="Proteomes" id="UP000092460"/>
    </source>
</evidence>
<reference evidence="2" key="2">
    <citation type="submission" date="2020-05" db="UniProtKB">
        <authorList>
            <consortium name="EnsemblMetazoa"/>
        </authorList>
    </citation>
    <scope>IDENTIFICATION</scope>
    <source>
        <strain evidence="2">IAEA</strain>
    </source>
</reference>
<dbReference type="EnsemblMetazoa" id="GPPI014078-RA">
    <property type="protein sequence ID" value="GPPI014078-PA"/>
    <property type="gene ID" value="GPPI014078"/>
</dbReference>
<dbReference type="VEuPathDB" id="VectorBase:GPPI014078"/>
<proteinExistence type="predicted"/>
<organism evidence="2 3">
    <name type="scientific">Glossina palpalis gambiensis</name>
    <dbReference type="NCBI Taxonomy" id="67801"/>
    <lineage>
        <taxon>Eukaryota</taxon>
        <taxon>Metazoa</taxon>
        <taxon>Ecdysozoa</taxon>
        <taxon>Arthropoda</taxon>
        <taxon>Hexapoda</taxon>
        <taxon>Insecta</taxon>
        <taxon>Pterygota</taxon>
        <taxon>Neoptera</taxon>
        <taxon>Endopterygota</taxon>
        <taxon>Diptera</taxon>
        <taxon>Brachycera</taxon>
        <taxon>Muscomorpha</taxon>
        <taxon>Hippoboscoidea</taxon>
        <taxon>Glossinidae</taxon>
        <taxon>Glossina</taxon>
    </lineage>
</organism>
<evidence type="ECO:0000256" key="1">
    <source>
        <dbReference type="SAM" id="Phobius"/>
    </source>
</evidence>
<name>A0A1B0AZR5_9MUSC</name>
<protein>
    <submittedName>
        <fullName evidence="2">Uncharacterized protein</fullName>
    </submittedName>
</protein>
<dbReference type="EMBL" id="JXJN01006444">
    <property type="status" value="NOT_ANNOTATED_CDS"/>
    <property type="molecule type" value="Genomic_DNA"/>
</dbReference>
<reference evidence="3" key="1">
    <citation type="submission" date="2015-01" db="EMBL/GenBank/DDBJ databases">
        <authorList>
            <person name="Aksoy S."/>
            <person name="Warren W."/>
            <person name="Wilson R.K."/>
        </authorList>
    </citation>
    <scope>NUCLEOTIDE SEQUENCE [LARGE SCALE GENOMIC DNA]</scope>
    <source>
        <strain evidence="3">IAEA</strain>
    </source>
</reference>